<dbReference type="RefSeq" id="WP_073607781.1">
    <property type="nucleotide sequence ID" value="NZ_MRCG01000004.1"/>
</dbReference>
<comment type="caution">
    <text evidence="1">The sequence shown here is derived from an EMBL/GenBank/DDBJ whole genome shotgun (WGS) entry which is preliminary data.</text>
</comment>
<name>A0A1U7J798_9CYAN</name>
<evidence type="ECO:0000313" key="1">
    <source>
        <dbReference type="EMBL" id="OKH49000.1"/>
    </source>
</evidence>
<evidence type="ECO:0000313" key="2">
    <source>
        <dbReference type="Proteomes" id="UP000185557"/>
    </source>
</evidence>
<protein>
    <submittedName>
        <fullName evidence="1">Uncharacterized protein</fullName>
    </submittedName>
</protein>
<sequence>MADALAVEQRDQDSLNRVASELDQRVGRQESSGITDLAESLNLPILNDLVDESGEVNLPLGLTVYDAMGTTSVGFGSKF</sequence>
<gene>
    <name evidence="1" type="ORF">NIES30_07420</name>
</gene>
<dbReference type="AlphaFoldDB" id="A0A1U7J798"/>
<organism evidence="1 2">
    <name type="scientific">Phormidium tenue NIES-30</name>
    <dbReference type="NCBI Taxonomy" id="549789"/>
    <lineage>
        <taxon>Bacteria</taxon>
        <taxon>Bacillati</taxon>
        <taxon>Cyanobacteriota</taxon>
        <taxon>Cyanophyceae</taxon>
        <taxon>Oscillatoriophycideae</taxon>
        <taxon>Oscillatoriales</taxon>
        <taxon>Oscillatoriaceae</taxon>
        <taxon>Phormidium</taxon>
    </lineage>
</organism>
<dbReference type="Proteomes" id="UP000185557">
    <property type="component" value="Unassembled WGS sequence"/>
</dbReference>
<dbReference type="OrthoDB" id="582712at2"/>
<keyword evidence="2" id="KW-1185">Reference proteome</keyword>
<dbReference type="EMBL" id="MRCG01000004">
    <property type="protein sequence ID" value="OKH49000.1"/>
    <property type="molecule type" value="Genomic_DNA"/>
</dbReference>
<proteinExistence type="predicted"/>
<accession>A0A1U7J798</accession>
<reference evidence="1 2" key="1">
    <citation type="submission" date="2016-11" db="EMBL/GenBank/DDBJ databases">
        <title>Draft Genome Sequences of Nine Cyanobacterial Strains from Diverse Habitats.</title>
        <authorList>
            <person name="Zhu T."/>
            <person name="Hou S."/>
            <person name="Lu X."/>
            <person name="Hess W.R."/>
        </authorList>
    </citation>
    <scope>NUCLEOTIDE SEQUENCE [LARGE SCALE GENOMIC DNA]</scope>
    <source>
        <strain evidence="1 2">NIES-30</strain>
    </source>
</reference>